<proteinExistence type="predicted"/>
<reference evidence="3 4" key="1">
    <citation type="submission" date="2020-08" db="EMBL/GenBank/DDBJ databases">
        <title>Genomic Encyclopedia of Type Strains, Phase IV (KMG-IV): sequencing the most valuable type-strain genomes for metagenomic binning, comparative biology and taxonomic classification.</title>
        <authorList>
            <person name="Goeker M."/>
        </authorList>
    </citation>
    <scope>NUCLEOTIDE SEQUENCE [LARGE SCALE GENOMIC DNA]</scope>
    <source>
        <strain evidence="3 4">DSM 45385</strain>
    </source>
</reference>
<feature type="chain" id="PRO_5030684946" evidence="1">
    <location>
        <begin position="24"/>
        <end position="322"/>
    </location>
</feature>
<evidence type="ECO:0000313" key="4">
    <source>
        <dbReference type="Proteomes" id="UP000568380"/>
    </source>
</evidence>
<protein>
    <submittedName>
        <fullName evidence="3">Limonene-1,2-epoxide hydrolase</fullName>
    </submittedName>
</protein>
<name>A0A7W8EEB9_9ACTN</name>
<dbReference type="EMBL" id="JACHIN010000001">
    <property type="protein sequence ID" value="MBB5075177.1"/>
    <property type="molecule type" value="Genomic_DNA"/>
</dbReference>
<dbReference type="InterPro" id="IPR037401">
    <property type="entry name" value="SnoaL-like"/>
</dbReference>
<evidence type="ECO:0000313" key="3">
    <source>
        <dbReference type="EMBL" id="MBB5075177.1"/>
    </source>
</evidence>
<dbReference type="InterPro" id="IPR032710">
    <property type="entry name" value="NTF2-like_dom_sf"/>
</dbReference>
<dbReference type="Gene3D" id="3.10.450.50">
    <property type="match status" value="1"/>
</dbReference>
<dbReference type="GO" id="GO:0016787">
    <property type="term" value="F:hydrolase activity"/>
    <property type="evidence" value="ECO:0007669"/>
    <property type="project" value="UniProtKB-KW"/>
</dbReference>
<keyword evidence="4" id="KW-1185">Reference proteome</keyword>
<gene>
    <name evidence="3" type="ORF">HNR40_000623</name>
</gene>
<dbReference type="Pfam" id="PF12680">
    <property type="entry name" value="SnoaL_2"/>
    <property type="match status" value="1"/>
</dbReference>
<evidence type="ECO:0000256" key="1">
    <source>
        <dbReference type="SAM" id="SignalP"/>
    </source>
</evidence>
<evidence type="ECO:0000259" key="2">
    <source>
        <dbReference type="Pfam" id="PF12680"/>
    </source>
</evidence>
<dbReference type="SUPFAM" id="SSF54427">
    <property type="entry name" value="NTF2-like"/>
    <property type="match status" value="2"/>
</dbReference>
<comment type="caution">
    <text evidence="3">The sequence shown here is derived from an EMBL/GenBank/DDBJ whole genome shotgun (WGS) entry which is preliminary data.</text>
</comment>
<keyword evidence="3" id="KW-0378">Hydrolase</keyword>
<keyword evidence="1" id="KW-0732">Signal</keyword>
<dbReference type="RefSeq" id="WP_184958130.1">
    <property type="nucleotide sequence ID" value="NZ_JACHIN010000001.1"/>
</dbReference>
<organism evidence="3 4">
    <name type="scientific">Nonomuraea endophytica</name>
    <dbReference type="NCBI Taxonomy" id="714136"/>
    <lineage>
        <taxon>Bacteria</taxon>
        <taxon>Bacillati</taxon>
        <taxon>Actinomycetota</taxon>
        <taxon>Actinomycetes</taxon>
        <taxon>Streptosporangiales</taxon>
        <taxon>Streptosporangiaceae</taxon>
        <taxon>Nonomuraea</taxon>
    </lineage>
</organism>
<accession>A0A7W8EEB9</accession>
<feature type="domain" description="SnoaL-like" evidence="2">
    <location>
        <begin position="64"/>
        <end position="151"/>
    </location>
</feature>
<dbReference type="Proteomes" id="UP000568380">
    <property type="component" value="Unassembled WGS sequence"/>
</dbReference>
<feature type="signal peptide" evidence="1">
    <location>
        <begin position="1"/>
        <end position="23"/>
    </location>
</feature>
<dbReference type="AlphaFoldDB" id="A0A7W8EEB9"/>
<sequence>MKKTAMLAGAMLAVGLLSAPAQAQTSVCDQATGWVSPNACSFIKRQVAFGKEAPDALSRVPLYLDIWDKDATLWEPAAAELPPTKGLAEIERAITGTLTLAPDFRFHGTRIGVDGPAVMFEAANEVTIKGHTISYPAVYRVLIADDGKVVQGRRYYDRYTWFTKLDPAVRNLFGAVADTGQAESGRRPAISPDALVARGQAWNRKDAAALLAPLTGAPLKGTGLEGRALRTAQGKLAYLNAFFAQVGELQLQPGQAVRAGDSTYVEWYGTVTPKHGQKMSFGIIERLDDRWGVTTDWQLSFDQLPLIADQAKINSLYGLLRP</sequence>